<evidence type="ECO:0000256" key="3">
    <source>
        <dbReference type="ARBA" id="ARBA00023136"/>
    </source>
</evidence>
<organism evidence="8 9">
    <name type="scientific">Gluconobacter morbifer G707</name>
    <dbReference type="NCBI Taxonomy" id="1088869"/>
    <lineage>
        <taxon>Bacteria</taxon>
        <taxon>Pseudomonadati</taxon>
        <taxon>Pseudomonadota</taxon>
        <taxon>Alphaproteobacteria</taxon>
        <taxon>Acetobacterales</taxon>
        <taxon>Acetobacteraceae</taxon>
        <taxon>Gluconobacter</taxon>
    </lineage>
</organism>
<evidence type="ECO:0000313" key="8">
    <source>
        <dbReference type="EMBL" id="EHH69353.1"/>
    </source>
</evidence>
<comment type="subcellular location">
    <subcellularLocation>
        <location evidence="1">Cell outer membrane</location>
        <topology evidence="1">Lipid-anchor</topology>
    </subcellularLocation>
</comment>
<evidence type="ECO:0008006" key="10">
    <source>
        <dbReference type="Google" id="ProtNLM"/>
    </source>
</evidence>
<keyword evidence="6" id="KW-0449">Lipoprotein</keyword>
<dbReference type="STRING" id="1088869.GMO_06600"/>
<keyword evidence="4" id="KW-0564">Palmitate</keyword>
<accession>G6XGP5</accession>
<evidence type="ECO:0000256" key="7">
    <source>
        <dbReference type="SAM" id="MobiDB-lite"/>
    </source>
</evidence>
<keyword evidence="9" id="KW-1185">Reference proteome</keyword>
<sequence length="43" mass="4496">MKTLILVSMAVLALGLTACGRKGSPHAPGPDSDITYPRAYPPE</sequence>
<keyword evidence="2" id="KW-0732">Signal</keyword>
<evidence type="ECO:0000313" key="9">
    <source>
        <dbReference type="Proteomes" id="UP000004949"/>
    </source>
</evidence>
<dbReference type="InterPro" id="IPR032831">
    <property type="entry name" value="LptM_cons"/>
</dbReference>
<dbReference type="PATRIC" id="fig|1088869.3.peg.668"/>
<evidence type="ECO:0000256" key="5">
    <source>
        <dbReference type="ARBA" id="ARBA00023237"/>
    </source>
</evidence>
<proteinExistence type="predicted"/>
<keyword evidence="5" id="KW-0998">Cell outer membrane</keyword>
<reference evidence="8 9" key="1">
    <citation type="submission" date="2011-10" db="EMBL/GenBank/DDBJ databases">
        <title>Genome sequence of Gluconobacter morbifer G707, isolated from Drosophila gut.</title>
        <authorList>
            <person name="Lee W.-J."/>
            <person name="Kim E.-K."/>
        </authorList>
    </citation>
    <scope>NUCLEOTIDE SEQUENCE [LARGE SCALE GENOMIC DNA]</scope>
    <source>
        <strain evidence="8 9">G707</strain>
    </source>
</reference>
<dbReference type="Proteomes" id="UP000004949">
    <property type="component" value="Unassembled WGS sequence"/>
</dbReference>
<dbReference type="PROSITE" id="PS51257">
    <property type="entry name" value="PROKAR_LIPOPROTEIN"/>
    <property type="match status" value="1"/>
</dbReference>
<evidence type="ECO:0000256" key="1">
    <source>
        <dbReference type="ARBA" id="ARBA00004459"/>
    </source>
</evidence>
<evidence type="ECO:0000256" key="2">
    <source>
        <dbReference type="ARBA" id="ARBA00022729"/>
    </source>
</evidence>
<gene>
    <name evidence="8" type="ORF">GMO_06600</name>
</gene>
<dbReference type="EMBL" id="AGQV01000001">
    <property type="protein sequence ID" value="EHH69353.1"/>
    <property type="molecule type" value="Genomic_DNA"/>
</dbReference>
<comment type="caution">
    <text evidence="8">The sequence shown here is derived from an EMBL/GenBank/DDBJ whole genome shotgun (WGS) entry which is preliminary data.</text>
</comment>
<keyword evidence="3" id="KW-0472">Membrane</keyword>
<dbReference type="RefSeq" id="WP_008850810.1">
    <property type="nucleotide sequence ID" value="NZ_AGQV01000001.1"/>
</dbReference>
<evidence type="ECO:0000256" key="4">
    <source>
        <dbReference type="ARBA" id="ARBA00023139"/>
    </source>
</evidence>
<protein>
    <recommendedName>
        <fullName evidence="10">Lipoprotein</fullName>
    </recommendedName>
</protein>
<evidence type="ECO:0000256" key="6">
    <source>
        <dbReference type="ARBA" id="ARBA00023288"/>
    </source>
</evidence>
<dbReference type="NCBIfam" id="NF047847">
    <property type="entry name" value="SS_mature_LptM"/>
    <property type="match status" value="1"/>
</dbReference>
<name>G6XGP5_9PROT</name>
<dbReference type="AlphaFoldDB" id="G6XGP5"/>
<feature type="region of interest" description="Disordered" evidence="7">
    <location>
        <begin position="21"/>
        <end position="43"/>
    </location>
</feature>